<dbReference type="PANTHER" id="PTHR48079:SF6">
    <property type="entry name" value="NAD(P)-BINDING DOMAIN-CONTAINING PROTEIN-RELATED"/>
    <property type="match status" value="1"/>
</dbReference>
<dbReference type="InterPro" id="IPR036291">
    <property type="entry name" value="NAD(P)-bd_dom_sf"/>
</dbReference>
<name>A0ABP7IMH2_9PSEU</name>
<accession>A0ABP7IMH2</accession>
<dbReference type="PANTHER" id="PTHR48079">
    <property type="entry name" value="PROTEIN YEEZ"/>
    <property type="match status" value="1"/>
</dbReference>
<evidence type="ECO:0000259" key="1">
    <source>
        <dbReference type="Pfam" id="PF01370"/>
    </source>
</evidence>
<dbReference type="InterPro" id="IPR001509">
    <property type="entry name" value="Epimerase_deHydtase"/>
</dbReference>
<dbReference type="RefSeq" id="WP_237336105.1">
    <property type="nucleotide sequence ID" value="NZ_BAABCM010000006.1"/>
</dbReference>
<sequence>MKVFVTGGTGAIGGHTVPALVRSGHEVTALSRSAEKDAVLERQGATPVRADLFDRAALAEAMAGQDAVINLATAIPPTSKFLVPGAWRANERIRTVGSATVVDAALDAGVGRVVQESVSMLYRDRGAEWVDEDSPVDHFPMTRGNYAAEANASRFTAAGGAGVVLRFGWFYGPGAAHAEEMLAAARRHIGMMLGPPEGYLSPIHLADAASAVVEALAAPSGTYNVVDDEPLTKRAFTEALARAAGARLWVRGPGRAALLLGERLTSLTRSLRVSNARFRTATGWAPRYPSAREGWLATAAALSR</sequence>
<protein>
    <submittedName>
        <fullName evidence="2">NAD(P)H-binding protein</fullName>
    </submittedName>
</protein>
<dbReference type="Pfam" id="PF01370">
    <property type="entry name" value="Epimerase"/>
    <property type="match status" value="1"/>
</dbReference>
<evidence type="ECO:0000313" key="2">
    <source>
        <dbReference type="EMBL" id="GAA3821867.1"/>
    </source>
</evidence>
<dbReference type="Proteomes" id="UP001501624">
    <property type="component" value="Unassembled WGS sequence"/>
</dbReference>
<organism evidence="2 3">
    <name type="scientific">Amycolatopsis tucumanensis</name>
    <dbReference type="NCBI Taxonomy" id="401106"/>
    <lineage>
        <taxon>Bacteria</taxon>
        <taxon>Bacillati</taxon>
        <taxon>Actinomycetota</taxon>
        <taxon>Actinomycetes</taxon>
        <taxon>Pseudonocardiales</taxon>
        <taxon>Pseudonocardiaceae</taxon>
        <taxon>Amycolatopsis</taxon>
    </lineage>
</organism>
<dbReference type="EMBL" id="BAABCM010000006">
    <property type="protein sequence ID" value="GAA3821867.1"/>
    <property type="molecule type" value="Genomic_DNA"/>
</dbReference>
<keyword evidence="3" id="KW-1185">Reference proteome</keyword>
<feature type="domain" description="NAD-dependent epimerase/dehydratase" evidence="1">
    <location>
        <begin position="3"/>
        <end position="224"/>
    </location>
</feature>
<gene>
    <name evidence="2" type="ORF">GCM10022380_46210</name>
</gene>
<comment type="caution">
    <text evidence="2">The sequence shown here is derived from an EMBL/GenBank/DDBJ whole genome shotgun (WGS) entry which is preliminary data.</text>
</comment>
<proteinExistence type="predicted"/>
<dbReference type="Gene3D" id="3.40.50.720">
    <property type="entry name" value="NAD(P)-binding Rossmann-like Domain"/>
    <property type="match status" value="1"/>
</dbReference>
<dbReference type="InterPro" id="IPR051783">
    <property type="entry name" value="NAD(P)-dependent_oxidoreduct"/>
</dbReference>
<dbReference type="SUPFAM" id="SSF51735">
    <property type="entry name" value="NAD(P)-binding Rossmann-fold domains"/>
    <property type="match status" value="1"/>
</dbReference>
<reference evidence="3" key="1">
    <citation type="journal article" date="2019" name="Int. J. Syst. Evol. Microbiol.">
        <title>The Global Catalogue of Microorganisms (GCM) 10K type strain sequencing project: providing services to taxonomists for standard genome sequencing and annotation.</title>
        <authorList>
            <consortium name="The Broad Institute Genomics Platform"/>
            <consortium name="The Broad Institute Genome Sequencing Center for Infectious Disease"/>
            <person name="Wu L."/>
            <person name="Ma J."/>
        </authorList>
    </citation>
    <scope>NUCLEOTIDE SEQUENCE [LARGE SCALE GENOMIC DNA]</scope>
    <source>
        <strain evidence="3">JCM 17017</strain>
    </source>
</reference>
<evidence type="ECO:0000313" key="3">
    <source>
        <dbReference type="Proteomes" id="UP001501624"/>
    </source>
</evidence>